<feature type="region of interest" description="Disordered" evidence="5">
    <location>
        <begin position="1"/>
        <end position="41"/>
    </location>
</feature>
<name>B0DK71_LACBS</name>
<feature type="domain" description="C2H2-type" evidence="6">
    <location>
        <begin position="683"/>
        <end position="706"/>
    </location>
</feature>
<evidence type="ECO:0000259" key="6">
    <source>
        <dbReference type="PROSITE" id="PS50157"/>
    </source>
</evidence>
<dbReference type="OrthoDB" id="342064at2759"/>
<dbReference type="KEGG" id="lbc:LACBIDRAFT_303736"/>
<gene>
    <name evidence="7" type="ORF">LACBIDRAFT_303736</name>
</gene>
<dbReference type="InterPro" id="IPR013087">
    <property type="entry name" value="Znf_C2H2_type"/>
</dbReference>
<organism evidence="8">
    <name type="scientific">Laccaria bicolor (strain S238N-H82 / ATCC MYA-4686)</name>
    <name type="common">Bicoloured deceiver</name>
    <name type="synonym">Laccaria laccata var. bicolor</name>
    <dbReference type="NCBI Taxonomy" id="486041"/>
    <lineage>
        <taxon>Eukaryota</taxon>
        <taxon>Fungi</taxon>
        <taxon>Dikarya</taxon>
        <taxon>Basidiomycota</taxon>
        <taxon>Agaricomycotina</taxon>
        <taxon>Agaricomycetes</taxon>
        <taxon>Agaricomycetidae</taxon>
        <taxon>Agaricales</taxon>
        <taxon>Agaricineae</taxon>
        <taxon>Hydnangiaceae</taxon>
        <taxon>Laccaria</taxon>
    </lineage>
</organism>
<dbReference type="InterPro" id="IPR007042">
    <property type="entry name" value="SERRATE/Ars2_C"/>
</dbReference>
<proteinExistence type="inferred from homology"/>
<sequence>MSWSSSYPPPPRHSRSRSPPRGSYPPRPPHPDSAYPETYRPDWDAYDRDRAWANHERDRMAYDYSRRGRSRSPQPDEAGRKRRRSMSPYERDRYEPRPRYNDDYDAHSRGYGYSSPRRGHGSSFPPNRRAPPDPHTFDYPASLKQYAEWFRYYFPQQAIDEDNADKAAEHEAGDGSKPRNGIKSKWEKYKKDFAATQLQTMFEHHRKSPWFAEKYDPAPEFQNLRMRVRKEGWKGRLNTFLDDLESGKFDPDLNEPDGEPSSPVKENPANDDTKAESNGTAVPTATDNTKPTAGEDDMQFNVDADEEAADGDAPRVDANGKASSDNRRQVRGEEISVPPEGNQVMIRTIPPDIGRVKLEEACSKIPGFIYIALGDPLQKRNYYRAGWLRFTDDADMPTVMLELTEKKIEGFKLHVTHNLRPFVNKIRYAPEVASRPERIEKDLANAKALAAILEAEAEKLRVSKPQPVAPKTEEGSAPTNSDTDTVMAAPEVPDEEEPEPKERGSDAVERRIEKVMADMRSQGLVNMDDEKTHEAKKAVVSLDMYLAYLRAAFHTCYYCSVVTDHLEELQRKCLKHARKPLSKAQLEGMKAEIAENVEKEKKSKDEDADKEKEVKKESTAKVSSDNKDWKRNDERWIDWLDSKLALLLNRDGVEPHQYGGKSYEEELTKAVEPYIKQEDEGKFRCKTCQKLFKATSFVEKHIANKHPELVKQLDELPYFNNFALDPHRIQPFAHPPAAVGNSSQAPPPQAYGIQGPAPFYGGEFGRGAPFYPNGPFPPGAYPPPPYHNGYWEPPPFPGAMYPGVGAYPVPMPSSRRDDLITARRLSDRISGFATESSVIPAGAGLPPKPTLAAMDTALVSGSGTGNGRRNRGNTGGSASGPPPPPPPDAKEDPRAAAGKRVSYHDMDLVAEGDIELCY</sequence>
<dbReference type="GO" id="GO:0008270">
    <property type="term" value="F:zinc ion binding"/>
    <property type="evidence" value="ECO:0007669"/>
    <property type="project" value="UniProtKB-KW"/>
</dbReference>
<keyword evidence="4" id="KW-0862">Zinc</keyword>
<feature type="region of interest" description="Disordered" evidence="5">
    <location>
        <begin position="165"/>
        <end position="184"/>
    </location>
</feature>
<feature type="compositionally biased region" description="Polar residues" evidence="5">
    <location>
        <begin position="276"/>
        <end position="291"/>
    </location>
</feature>
<feature type="compositionally biased region" description="Acidic residues" evidence="5">
    <location>
        <begin position="294"/>
        <end position="310"/>
    </location>
</feature>
<keyword evidence="4" id="KW-0479">Metal-binding</keyword>
<feature type="compositionally biased region" description="Basic and acidic residues" evidence="5">
    <location>
        <begin position="89"/>
        <end position="108"/>
    </location>
</feature>
<dbReference type="InterPro" id="IPR039727">
    <property type="entry name" value="SE/Ars2"/>
</dbReference>
<dbReference type="GeneID" id="6080007"/>
<dbReference type="InParanoid" id="B0DK71"/>
<comment type="similarity">
    <text evidence="2">Belongs to the ARS2 family.</text>
</comment>
<dbReference type="RefSeq" id="XP_001884409.1">
    <property type="nucleotide sequence ID" value="XM_001884374.1"/>
</dbReference>
<feature type="region of interest" description="Disordered" evidence="5">
    <location>
        <begin position="858"/>
        <end position="902"/>
    </location>
</feature>
<feature type="compositionally biased region" description="Basic and acidic residues" evidence="5">
    <location>
        <begin position="54"/>
        <end position="66"/>
    </location>
</feature>
<comment type="subcellular location">
    <subcellularLocation>
        <location evidence="1">Nucleus</location>
    </subcellularLocation>
</comment>
<feature type="region of interest" description="Disordered" evidence="5">
    <location>
        <begin position="597"/>
        <end position="625"/>
    </location>
</feature>
<protein>
    <submittedName>
        <fullName evidence="7">Predicted protein</fullName>
    </submittedName>
</protein>
<evidence type="ECO:0000256" key="3">
    <source>
        <dbReference type="ARBA" id="ARBA00023242"/>
    </source>
</evidence>
<keyword evidence="3" id="KW-0539">Nucleus</keyword>
<keyword evidence="4" id="KW-0863">Zinc-finger</keyword>
<evidence type="ECO:0000256" key="1">
    <source>
        <dbReference type="ARBA" id="ARBA00004123"/>
    </source>
</evidence>
<dbReference type="GO" id="GO:0016604">
    <property type="term" value="C:nuclear body"/>
    <property type="evidence" value="ECO:0007669"/>
    <property type="project" value="TreeGrafter"/>
</dbReference>
<dbReference type="PROSITE" id="PS50157">
    <property type="entry name" value="ZINC_FINGER_C2H2_2"/>
    <property type="match status" value="1"/>
</dbReference>
<evidence type="ECO:0000256" key="4">
    <source>
        <dbReference type="PROSITE-ProRule" id="PRU00042"/>
    </source>
</evidence>
<dbReference type="Pfam" id="PF04959">
    <property type="entry name" value="ARS2"/>
    <property type="match status" value="1"/>
</dbReference>
<dbReference type="PANTHER" id="PTHR13165:SF0">
    <property type="entry name" value="SERRATE RNA EFFECTOR MOLECULE HOMOLOG"/>
    <property type="match status" value="1"/>
</dbReference>
<dbReference type="PROSITE" id="PS00028">
    <property type="entry name" value="ZINC_FINGER_C2H2_1"/>
    <property type="match status" value="1"/>
</dbReference>
<dbReference type="EMBL" id="DS547115">
    <property type="protein sequence ID" value="EDR05019.1"/>
    <property type="molecule type" value="Genomic_DNA"/>
</dbReference>
<dbReference type="Pfam" id="PF12066">
    <property type="entry name" value="SERRATE_Ars2_N"/>
    <property type="match status" value="1"/>
</dbReference>
<dbReference type="STRING" id="486041.B0DK71"/>
<reference evidence="7 8" key="1">
    <citation type="journal article" date="2008" name="Nature">
        <title>The genome of Laccaria bicolor provides insights into mycorrhizal symbiosis.</title>
        <authorList>
            <person name="Martin F."/>
            <person name="Aerts A."/>
            <person name="Ahren D."/>
            <person name="Brun A."/>
            <person name="Danchin E.G.J."/>
            <person name="Duchaussoy F."/>
            <person name="Gibon J."/>
            <person name="Kohler A."/>
            <person name="Lindquist E."/>
            <person name="Pereda V."/>
            <person name="Salamov A."/>
            <person name="Shapiro H.J."/>
            <person name="Wuyts J."/>
            <person name="Blaudez D."/>
            <person name="Buee M."/>
            <person name="Brokstein P."/>
            <person name="Canbaeck B."/>
            <person name="Cohen D."/>
            <person name="Courty P.E."/>
            <person name="Coutinho P.M."/>
            <person name="Delaruelle C."/>
            <person name="Detter J.C."/>
            <person name="Deveau A."/>
            <person name="DiFazio S."/>
            <person name="Duplessis S."/>
            <person name="Fraissinet-Tachet L."/>
            <person name="Lucic E."/>
            <person name="Frey-Klett P."/>
            <person name="Fourrey C."/>
            <person name="Feussner I."/>
            <person name="Gay G."/>
            <person name="Grimwood J."/>
            <person name="Hoegger P.J."/>
            <person name="Jain P."/>
            <person name="Kilaru S."/>
            <person name="Labbe J."/>
            <person name="Lin Y.C."/>
            <person name="Legue V."/>
            <person name="Le Tacon F."/>
            <person name="Marmeisse R."/>
            <person name="Melayah D."/>
            <person name="Montanini B."/>
            <person name="Muratet M."/>
            <person name="Nehls U."/>
            <person name="Niculita-Hirzel H."/>
            <person name="Oudot-Le Secq M.P."/>
            <person name="Peter M."/>
            <person name="Quesneville H."/>
            <person name="Rajashekar B."/>
            <person name="Reich M."/>
            <person name="Rouhier N."/>
            <person name="Schmutz J."/>
            <person name="Yin T."/>
            <person name="Chalot M."/>
            <person name="Henrissat B."/>
            <person name="Kuees U."/>
            <person name="Lucas S."/>
            <person name="Van de Peer Y."/>
            <person name="Podila G.K."/>
            <person name="Polle A."/>
            <person name="Pukkila P.J."/>
            <person name="Richardson P.M."/>
            <person name="Rouze P."/>
            <person name="Sanders I.R."/>
            <person name="Stajich J.E."/>
            <person name="Tunlid A."/>
            <person name="Tuskan G."/>
            <person name="Grigoriev I.V."/>
        </authorList>
    </citation>
    <scope>NUCLEOTIDE SEQUENCE [LARGE SCALE GENOMIC DNA]</scope>
    <source>
        <strain evidence="8">S238N-H82 / ATCC MYA-4686</strain>
    </source>
</reference>
<feature type="compositionally biased region" description="Basic and acidic residues" evidence="5">
    <location>
        <begin position="324"/>
        <end position="334"/>
    </location>
</feature>
<evidence type="ECO:0000256" key="2">
    <source>
        <dbReference type="ARBA" id="ARBA00005407"/>
    </source>
</evidence>
<dbReference type="AlphaFoldDB" id="B0DK71"/>
<dbReference type="GO" id="GO:0016070">
    <property type="term" value="P:RNA metabolic process"/>
    <property type="evidence" value="ECO:0007669"/>
    <property type="project" value="UniProtKB-ARBA"/>
</dbReference>
<dbReference type="PANTHER" id="PTHR13165">
    <property type="entry name" value="ARSENITE-RESISTANCE PROTEIN 2"/>
    <property type="match status" value="1"/>
</dbReference>
<feature type="region of interest" description="Disordered" evidence="5">
    <location>
        <begin position="54"/>
        <end position="138"/>
    </location>
</feature>
<feature type="region of interest" description="Disordered" evidence="5">
    <location>
        <begin position="462"/>
        <end position="507"/>
    </location>
</feature>
<keyword evidence="8" id="KW-1185">Reference proteome</keyword>
<dbReference type="HOGENOM" id="CLU_009652_0_0_1"/>
<dbReference type="Proteomes" id="UP000001194">
    <property type="component" value="Unassembled WGS sequence"/>
</dbReference>
<evidence type="ECO:0000313" key="7">
    <source>
        <dbReference type="EMBL" id="EDR05019.1"/>
    </source>
</evidence>
<feature type="compositionally biased region" description="Basic and acidic residues" evidence="5">
    <location>
        <begin position="165"/>
        <end position="177"/>
    </location>
</feature>
<accession>B0DK71</accession>
<evidence type="ECO:0000313" key="8">
    <source>
        <dbReference type="Proteomes" id="UP000001194"/>
    </source>
</evidence>
<dbReference type="GO" id="GO:0031047">
    <property type="term" value="P:regulatory ncRNA-mediated gene silencing"/>
    <property type="evidence" value="ECO:0007669"/>
    <property type="project" value="UniProtKB-ARBA"/>
</dbReference>
<evidence type="ECO:0000256" key="5">
    <source>
        <dbReference type="SAM" id="MobiDB-lite"/>
    </source>
</evidence>
<dbReference type="InterPro" id="IPR021933">
    <property type="entry name" value="SERRATE/Ars2_N"/>
</dbReference>
<feature type="region of interest" description="Disordered" evidence="5">
    <location>
        <begin position="244"/>
        <end position="339"/>
    </location>
</feature>